<dbReference type="SUPFAM" id="SSF51246">
    <property type="entry name" value="Rudiment single hybrid motif"/>
    <property type="match status" value="1"/>
</dbReference>
<dbReference type="AlphaFoldDB" id="A0A090WV61"/>
<dbReference type="InterPro" id="IPR055268">
    <property type="entry name" value="PCB-like"/>
</dbReference>
<dbReference type="GO" id="GO:0006094">
    <property type="term" value="P:gluconeogenesis"/>
    <property type="evidence" value="ECO:0007669"/>
    <property type="project" value="TreeGrafter"/>
</dbReference>
<proteinExistence type="predicted"/>
<dbReference type="Gene3D" id="3.30.470.20">
    <property type="entry name" value="ATP-grasp fold, B domain"/>
    <property type="match status" value="1"/>
</dbReference>
<evidence type="ECO:0000313" key="2">
    <source>
        <dbReference type="EMBL" id="GAL80891.1"/>
    </source>
</evidence>
<keyword evidence="2" id="KW-0808">Transferase</keyword>
<dbReference type="EC" id="6.4.1.1" evidence="2"/>
<organism evidence="2 3">
    <name type="scientific">Algibacter lectus</name>
    <dbReference type="NCBI Taxonomy" id="221126"/>
    <lineage>
        <taxon>Bacteria</taxon>
        <taxon>Pseudomonadati</taxon>
        <taxon>Bacteroidota</taxon>
        <taxon>Flavobacteriia</taxon>
        <taxon>Flavobacteriales</taxon>
        <taxon>Flavobacteriaceae</taxon>
        <taxon>Algibacter</taxon>
    </lineage>
</organism>
<comment type="caution">
    <text evidence="2">The sequence shown here is derived from an EMBL/GenBank/DDBJ whole genome shotgun (WGS) entry which is preliminary data.</text>
</comment>
<gene>
    <name evidence="2" type="ORF">JCM19274_1517</name>
</gene>
<dbReference type="GO" id="GO:0004736">
    <property type="term" value="F:pyruvate carboxylase activity"/>
    <property type="evidence" value="ECO:0007669"/>
    <property type="project" value="UniProtKB-EC"/>
</dbReference>
<evidence type="ECO:0000259" key="1">
    <source>
        <dbReference type="Pfam" id="PF02785"/>
    </source>
</evidence>
<dbReference type="PANTHER" id="PTHR43778">
    <property type="entry name" value="PYRUVATE CARBOXYLASE"/>
    <property type="match status" value="1"/>
</dbReference>
<accession>A0A090WV61</accession>
<dbReference type="Gene3D" id="3.10.600.10">
    <property type="entry name" value="pyruvate carboxylase f1077a mutant domain"/>
    <property type="match status" value="1"/>
</dbReference>
<sequence>MAEFRIRGVKTNMPFLDNILKHETFRQGKVTVNFIKANPDLFIFKAPRNRATKLITYLGDVIVNGNPDVKKIDHSKTFIKPKVPKFDPDARFPEGTKDLLSKLGPEKFSQWLMNEKKFILPILPCAMHTKVY</sequence>
<dbReference type="GO" id="GO:0005737">
    <property type="term" value="C:cytoplasm"/>
    <property type="evidence" value="ECO:0007669"/>
    <property type="project" value="TreeGrafter"/>
</dbReference>
<name>A0A090WV61_9FLAO</name>
<dbReference type="Pfam" id="PF02785">
    <property type="entry name" value="Biotin_carb_C"/>
    <property type="match status" value="1"/>
</dbReference>
<evidence type="ECO:0000313" key="3">
    <source>
        <dbReference type="Proteomes" id="UP000029643"/>
    </source>
</evidence>
<reference evidence="2 3" key="1">
    <citation type="journal article" date="2014" name="Genome Announc.">
        <title>Draft Genome Sequences of Marine Flavobacterium Algibacter lectus Strains SS8 and NR4.</title>
        <authorList>
            <person name="Takatani N."/>
            <person name="Nakanishi M."/>
            <person name="Meirelles P."/>
            <person name="Mino S."/>
            <person name="Suda W."/>
            <person name="Oshima K."/>
            <person name="Hattori M."/>
            <person name="Ohkuma M."/>
            <person name="Hosokawa M."/>
            <person name="Miyashita K."/>
            <person name="Thompson F.L."/>
            <person name="Niwa A."/>
            <person name="Sawabe T."/>
            <person name="Sawabe T."/>
        </authorList>
    </citation>
    <scope>NUCLEOTIDE SEQUENCE [LARGE SCALE GENOMIC DNA]</scope>
    <source>
        <strain evidence="3">JCM19274</strain>
    </source>
</reference>
<keyword evidence="2" id="KW-0670">Pyruvate</keyword>
<dbReference type="EMBL" id="BBNU01000012">
    <property type="protein sequence ID" value="GAL80891.1"/>
    <property type="molecule type" value="Genomic_DNA"/>
</dbReference>
<protein>
    <submittedName>
        <fullName evidence="2">Pyruvate carboxyl transferase</fullName>
        <ecNumber evidence="2">6.4.1.1</ecNumber>
    </submittedName>
</protein>
<dbReference type="GO" id="GO:0016740">
    <property type="term" value="F:transferase activity"/>
    <property type="evidence" value="ECO:0007669"/>
    <property type="project" value="UniProtKB-KW"/>
</dbReference>
<dbReference type="InterPro" id="IPR011054">
    <property type="entry name" value="Rudment_hybrid_motif"/>
</dbReference>
<feature type="domain" description="Biotin carboxylase C-terminal" evidence="1">
    <location>
        <begin position="2"/>
        <end position="36"/>
    </location>
</feature>
<dbReference type="PANTHER" id="PTHR43778:SF2">
    <property type="entry name" value="PYRUVATE CARBOXYLASE, MITOCHONDRIAL"/>
    <property type="match status" value="1"/>
</dbReference>
<keyword evidence="2" id="KW-0436">Ligase</keyword>
<dbReference type="Proteomes" id="UP000029643">
    <property type="component" value="Unassembled WGS sequence"/>
</dbReference>
<dbReference type="InterPro" id="IPR005482">
    <property type="entry name" value="Biotin_COase_C"/>
</dbReference>